<feature type="coiled-coil region" evidence="3">
    <location>
        <begin position="89"/>
        <end position="123"/>
    </location>
</feature>
<evidence type="ECO:0000256" key="4">
    <source>
        <dbReference type="SAM" id="MobiDB-lite"/>
    </source>
</evidence>
<evidence type="ECO:0008006" key="7">
    <source>
        <dbReference type="Google" id="ProtNLM"/>
    </source>
</evidence>
<reference evidence="5 6" key="1">
    <citation type="submission" date="2024-01" db="EMBL/GenBank/DDBJ databases">
        <title>Genome assemblies of Stephania.</title>
        <authorList>
            <person name="Yang L."/>
        </authorList>
    </citation>
    <scope>NUCLEOTIDE SEQUENCE [LARGE SCALE GENOMIC DNA]</scope>
    <source>
        <strain evidence="5">JXDWG</strain>
        <tissue evidence="5">Leaf</tissue>
    </source>
</reference>
<dbReference type="EMBL" id="JBBNAG010000001">
    <property type="protein sequence ID" value="KAK9166254.1"/>
    <property type="molecule type" value="Genomic_DNA"/>
</dbReference>
<feature type="coiled-coil region" evidence="3">
    <location>
        <begin position="178"/>
        <end position="205"/>
    </location>
</feature>
<feature type="region of interest" description="Disordered" evidence="4">
    <location>
        <begin position="18"/>
        <end position="45"/>
    </location>
</feature>
<name>A0AAP0Q522_9MAGN</name>
<evidence type="ECO:0000313" key="6">
    <source>
        <dbReference type="Proteomes" id="UP001419268"/>
    </source>
</evidence>
<organism evidence="5 6">
    <name type="scientific">Stephania cephalantha</name>
    <dbReference type="NCBI Taxonomy" id="152367"/>
    <lineage>
        <taxon>Eukaryota</taxon>
        <taxon>Viridiplantae</taxon>
        <taxon>Streptophyta</taxon>
        <taxon>Embryophyta</taxon>
        <taxon>Tracheophyta</taxon>
        <taxon>Spermatophyta</taxon>
        <taxon>Magnoliopsida</taxon>
        <taxon>Ranunculales</taxon>
        <taxon>Menispermaceae</taxon>
        <taxon>Menispermoideae</taxon>
        <taxon>Cissampelideae</taxon>
        <taxon>Stephania</taxon>
    </lineage>
</organism>
<dbReference type="Proteomes" id="UP001419268">
    <property type="component" value="Unassembled WGS sequence"/>
</dbReference>
<evidence type="ECO:0000313" key="5">
    <source>
        <dbReference type="EMBL" id="KAK9166254.1"/>
    </source>
</evidence>
<keyword evidence="2 3" id="KW-0175">Coiled coil</keyword>
<gene>
    <name evidence="5" type="ORF">Scep_001445</name>
</gene>
<keyword evidence="6" id="KW-1185">Reference proteome</keyword>
<protein>
    <recommendedName>
        <fullName evidence="7">Filament-like plant protein 7</fullName>
    </recommendedName>
</protein>
<dbReference type="AlphaFoldDB" id="A0AAP0Q522"/>
<feature type="coiled-coil region" evidence="3">
    <location>
        <begin position="762"/>
        <end position="927"/>
    </location>
</feature>
<dbReference type="InterPro" id="IPR008587">
    <property type="entry name" value="FPP_plant"/>
</dbReference>
<comment type="similarity">
    <text evidence="1">Belongs to the FPP family.</text>
</comment>
<accession>A0AAP0Q522</accession>
<dbReference type="Pfam" id="PF05911">
    <property type="entry name" value="FPP"/>
    <property type="match status" value="1"/>
</dbReference>
<dbReference type="PANTHER" id="PTHR31580:SF22">
    <property type="entry name" value="FILAMENT-LIKE PLANT PROTEIN 7"/>
    <property type="match status" value="1"/>
</dbReference>
<evidence type="ECO:0000256" key="3">
    <source>
        <dbReference type="SAM" id="Coils"/>
    </source>
</evidence>
<proteinExistence type="inferred from homology"/>
<evidence type="ECO:0000256" key="1">
    <source>
        <dbReference type="ARBA" id="ARBA00005921"/>
    </source>
</evidence>
<sequence length="1078" mass="120468">MDHKTWLWRKKPSEKTIAAGDKLTPPLIGNKDDGETQVPQTPGTDKEVEWERSVKNLNDKLSSALFECNAKDDLVIKHAKVAEESLAGWEKADSEVAALKRQLEEAIRQRLAAEEKITHLNASLKECTQQLHFVREEQGLRINDAITKASKEHEKAKLVFEEKRAETGKKLVKQGVENAHLSRALQEKEKLIEDLSARASQADIDFNALTARMATVEKDNTSLKYELLVLEKELEVRSEEREFNRQSADASHKQHLESVKKIAKLESECQRLRILVRKRLPGPAALAKMKNEVEILGKESNEIRRTKLHLPVGAPTVNDSMYDKHHHDSPSKRVNYLLERLCDVEGENKNLKETLAKKVDELESSKTMYEHTAAKLSEVEAQLSELSKSQTNMVLYDECNSASHRKEHDKESEKWASALISQLEHFRTDKPRGTLSCNVGGSDMSLMDDFVEMEKLAIVCMDNEGPNNCRSNAFLGPLQTDPTVSSSEVTGKELVPVYDVSDSGNELHTRNSSAGKYPSWLQDILKIILEQNHITHKSSDEIIEEIRAALSQMFGPIDVLSSGKKLSLSGESNVQHITGYISWGHLDASPVDSNKSASELNTYSEEVSSAVRLQPSLRESISKIIKLIEGVNQSPLSYNGQRMSLEIQGISSPGTISAMSSGHTVCAFQWKSSELNSVLQQFVHTCTDLQNGKADFEKFVQELATAFDWIMNRCFKLDASSVKDATKKHFDWDKSRGESDSDIGMHTSSQMEAIQTTQYEENMKLKDELMKVKSAKKDLEGDLQSAVVRIDALMNQLQESGRSIGNLQSDLETLKELNRMTEDQIETQKLLTEDLNTQLTVARVELNEARQRFSSLEVELEDKANSCQDLEATCLELQLQLESVTKKDAPRYNGEQEGRQHKPDWEIAAASEKLAECQETILNLGKQLKALASPREAELLDKVISITPSSETTPSDKKFRSNGSSLLDQMLADGAVAEDLTSPKMKEIICTTDSQKPPALPSHKPGDVPAVNTFNATAKYLDAINSPRIPKYRSESVGVGTLAIVPSKRRGFGGGLLRKLLLRRKRANNKMALPMVAY</sequence>
<dbReference type="PANTHER" id="PTHR31580">
    <property type="entry name" value="FILAMENT-LIKE PLANT PROTEIN 4"/>
    <property type="match status" value="1"/>
</dbReference>
<evidence type="ECO:0000256" key="2">
    <source>
        <dbReference type="ARBA" id="ARBA00023054"/>
    </source>
</evidence>
<comment type="caution">
    <text evidence="5">The sequence shown here is derived from an EMBL/GenBank/DDBJ whole genome shotgun (WGS) entry which is preliminary data.</text>
</comment>